<evidence type="ECO:0000259" key="4">
    <source>
        <dbReference type="PROSITE" id="PS50893"/>
    </source>
</evidence>
<dbReference type="Pfam" id="PF12399">
    <property type="entry name" value="BCA_ABC_TP_C"/>
    <property type="match status" value="1"/>
</dbReference>
<accession>A0A4P8EC18</accession>
<evidence type="ECO:0000256" key="3">
    <source>
        <dbReference type="ARBA" id="ARBA00022840"/>
    </source>
</evidence>
<dbReference type="PANTHER" id="PTHR45772">
    <property type="entry name" value="CONSERVED COMPONENT OF ABC TRANSPORTER FOR NATURAL AMINO ACIDS-RELATED"/>
    <property type="match status" value="1"/>
</dbReference>
<proteinExistence type="predicted"/>
<dbReference type="PROSITE" id="PS50893">
    <property type="entry name" value="ABC_TRANSPORTER_2"/>
    <property type="match status" value="1"/>
</dbReference>
<dbReference type="Proteomes" id="UP000298631">
    <property type="component" value="Chromosome"/>
</dbReference>
<dbReference type="PROSITE" id="PS00211">
    <property type="entry name" value="ABC_TRANSPORTER_1"/>
    <property type="match status" value="1"/>
</dbReference>
<dbReference type="RefSeq" id="WP_137192065.1">
    <property type="nucleotide sequence ID" value="NZ_CP039964.1"/>
</dbReference>
<keyword evidence="3 5" id="KW-0067">ATP-binding</keyword>
<evidence type="ECO:0000313" key="6">
    <source>
        <dbReference type="Proteomes" id="UP000298631"/>
    </source>
</evidence>
<dbReference type="InterPro" id="IPR003439">
    <property type="entry name" value="ABC_transporter-like_ATP-bd"/>
</dbReference>
<protein>
    <submittedName>
        <fullName evidence="5">ABC transporter ATP-binding protein</fullName>
    </submittedName>
</protein>
<dbReference type="CDD" id="cd03219">
    <property type="entry name" value="ABC_Mj1267_LivG_branched"/>
    <property type="match status" value="1"/>
</dbReference>
<reference evidence="5 6" key="1">
    <citation type="submission" date="2019-05" db="EMBL/GenBank/DDBJ databases">
        <title>Pseudorhodobacter turbinis sp. nov., isolated from the gut of the Korean turban shell.</title>
        <authorList>
            <person name="Jeong Y.-S."/>
            <person name="Kang W.-R."/>
            <person name="Bae J.-W."/>
        </authorList>
    </citation>
    <scope>NUCLEOTIDE SEQUENCE [LARGE SCALE GENOMIC DNA]</scope>
    <source>
        <strain evidence="5 6">S12M18</strain>
    </source>
</reference>
<organism evidence="5 6">
    <name type="scientific">Pseudorhodobacter turbinis</name>
    <dbReference type="NCBI Taxonomy" id="2500533"/>
    <lineage>
        <taxon>Bacteria</taxon>
        <taxon>Pseudomonadati</taxon>
        <taxon>Pseudomonadota</taxon>
        <taxon>Alphaproteobacteria</taxon>
        <taxon>Rhodobacterales</taxon>
        <taxon>Paracoccaceae</taxon>
        <taxon>Pseudorhodobacter</taxon>
    </lineage>
</organism>
<evidence type="ECO:0000256" key="2">
    <source>
        <dbReference type="ARBA" id="ARBA00022741"/>
    </source>
</evidence>
<evidence type="ECO:0000256" key="1">
    <source>
        <dbReference type="ARBA" id="ARBA00022448"/>
    </source>
</evidence>
<dbReference type="OrthoDB" id="9806149at2"/>
<dbReference type="GO" id="GO:0016887">
    <property type="term" value="F:ATP hydrolysis activity"/>
    <property type="evidence" value="ECO:0007669"/>
    <property type="project" value="InterPro"/>
</dbReference>
<dbReference type="InterPro" id="IPR032823">
    <property type="entry name" value="BCA_ABC_TP_C"/>
</dbReference>
<dbReference type="AlphaFoldDB" id="A0A4P8EC18"/>
<dbReference type="GO" id="GO:0005524">
    <property type="term" value="F:ATP binding"/>
    <property type="evidence" value="ECO:0007669"/>
    <property type="project" value="UniProtKB-KW"/>
</dbReference>
<dbReference type="InterPro" id="IPR017871">
    <property type="entry name" value="ABC_transporter-like_CS"/>
</dbReference>
<feature type="domain" description="ABC transporter" evidence="4">
    <location>
        <begin position="4"/>
        <end position="245"/>
    </location>
</feature>
<dbReference type="SUPFAM" id="SSF52540">
    <property type="entry name" value="P-loop containing nucleoside triphosphate hydrolases"/>
    <property type="match status" value="1"/>
</dbReference>
<dbReference type="InterPro" id="IPR051120">
    <property type="entry name" value="ABC_AA/LPS_Transport"/>
</dbReference>
<dbReference type="Gene3D" id="3.40.50.300">
    <property type="entry name" value="P-loop containing nucleotide triphosphate hydrolases"/>
    <property type="match status" value="1"/>
</dbReference>
<sequence>MNSLEIRKLNKSFGALHVSRDVSVSIPEGECHALIGPNGAGKSTLIHQISGVLRSDSGQILLDGQDISNLSVSARVQAGLGRTFQITSVLPSFTVLENLAIAAQAKSGSSMRFFGDASRETALNELAQSTLERVGLAKRAHIRAGDMSHGELRLLELGLALVAKPKFLLLDEPMAGLGRAEGMVLVELLAELRASIPMLLVEHDMDAIFQLAQTVSVLVEGGIVAQGTPDEVRASPAARAAYLGGDAE</sequence>
<evidence type="ECO:0000313" key="5">
    <source>
        <dbReference type="EMBL" id="QCO54381.1"/>
    </source>
</evidence>
<dbReference type="EMBL" id="CP039964">
    <property type="protein sequence ID" value="QCO54381.1"/>
    <property type="molecule type" value="Genomic_DNA"/>
</dbReference>
<dbReference type="SMART" id="SM00382">
    <property type="entry name" value="AAA"/>
    <property type="match status" value="1"/>
</dbReference>
<name>A0A4P8EC18_9RHOB</name>
<gene>
    <name evidence="5" type="ORF">EOK75_00150</name>
</gene>
<keyword evidence="6" id="KW-1185">Reference proteome</keyword>
<dbReference type="PANTHER" id="PTHR45772:SF2">
    <property type="entry name" value="ABC TRANSPORTER ATP-BINDING PROTEIN"/>
    <property type="match status" value="1"/>
</dbReference>
<dbReference type="Pfam" id="PF00005">
    <property type="entry name" value="ABC_tran"/>
    <property type="match status" value="1"/>
</dbReference>
<keyword evidence="2" id="KW-0547">Nucleotide-binding</keyword>
<dbReference type="InterPro" id="IPR027417">
    <property type="entry name" value="P-loop_NTPase"/>
</dbReference>
<dbReference type="KEGG" id="pseb:EOK75_00150"/>
<keyword evidence="1" id="KW-0813">Transport</keyword>
<dbReference type="GO" id="GO:0005886">
    <property type="term" value="C:plasma membrane"/>
    <property type="evidence" value="ECO:0007669"/>
    <property type="project" value="TreeGrafter"/>
</dbReference>
<dbReference type="InterPro" id="IPR003593">
    <property type="entry name" value="AAA+_ATPase"/>
</dbReference>